<reference evidence="1 2" key="2">
    <citation type="submission" date="2020-03" db="EMBL/GenBank/DDBJ databases">
        <authorList>
            <person name="Ichikawa N."/>
            <person name="Kimura A."/>
            <person name="Kitahashi Y."/>
            <person name="Uohara A."/>
        </authorList>
    </citation>
    <scope>NUCLEOTIDE SEQUENCE [LARGE SCALE GENOMIC DNA]</scope>
    <source>
        <strain evidence="1 2">NBRC 108638</strain>
    </source>
</reference>
<dbReference type="EMBL" id="BLPG01000002">
    <property type="protein sequence ID" value="GFJ95975.1"/>
    <property type="molecule type" value="Genomic_DNA"/>
</dbReference>
<accession>A0A6V8LT94</accession>
<name>A0A6V8LT94_9ACTN</name>
<dbReference type="Proteomes" id="UP000482960">
    <property type="component" value="Unassembled WGS sequence"/>
</dbReference>
<dbReference type="RefSeq" id="WP_173085395.1">
    <property type="nucleotide sequence ID" value="NZ_BAABJB010000019.1"/>
</dbReference>
<organism evidence="1 2">
    <name type="scientific">Phytohabitans rumicis</name>
    <dbReference type="NCBI Taxonomy" id="1076125"/>
    <lineage>
        <taxon>Bacteria</taxon>
        <taxon>Bacillati</taxon>
        <taxon>Actinomycetota</taxon>
        <taxon>Actinomycetes</taxon>
        <taxon>Micromonosporales</taxon>
        <taxon>Micromonosporaceae</taxon>
    </lineage>
</organism>
<evidence type="ECO:0000313" key="1">
    <source>
        <dbReference type="EMBL" id="GFJ95975.1"/>
    </source>
</evidence>
<evidence type="ECO:0000313" key="2">
    <source>
        <dbReference type="Proteomes" id="UP000482960"/>
    </source>
</evidence>
<sequence>MGNPIEELQNAVRDLKEQIARVEADAGTRFKDVLQPAITDLTTRIAKIETDAASLFKKDRGWTKNEAFAETSTAAGVLGEATGVKLEGRLADVSAGLFKVEFVKWDLDKILEERREKRRLSALQQLPEQLDLKALAARNVAEDGKRRAENAMQRANQAWTRAGLAKSIADGAKGRADHAMREVKALYGQADVAGGAIKRLRHEVEVLNTALGR</sequence>
<reference evidence="1 2" key="1">
    <citation type="submission" date="2020-03" db="EMBL/GenBank/DDBJ databases">
        <title>Whole genome shotgun sequence of Phytohabitans rumicis NBRC 108638.</title>
        <authorList>
            <person name="Komaki H."/>
            <person name="Tamura T."/>
        </authorList>
    </citation>
    <scope>NUCLEOTIDE SEQUENCE [LARGE SCALE GENOMIC DNA]</scope>
    <source>
        <strain evidence="1 2">NBRC 108638</strain>
    </source>
</reference>
<dbReference type="AlphaFoldDB" id="A0A6V8LT94"/>
<keyword evidence="2" id="KW-1185">Reference proteome</keyword>
<gene>
    <name evidence="1" type="ORF">Prum_096170</name>
</gene>
<protein>
    <submittedName>
        <fullName evidence="1">Uncharacterized protein</fullName>
    </submittedName>
</protein>
<comment type="caution">
    <text evidence="1">The sequence shown here is derived from an EMBL/GenBank/DDBJ whole genome shotgun (WGS) entry which is preliminary data.</text>
</comment>
<proteinExistence type="predicted"/>